<organism evidence="2 3">
    <name type="scientific">Sulfurovum xiamenensis</name>
    <dbReference type="NCBI Taxonomy" id="3019066"/>
    <lineage>
        <taxon>Bacteria</taxon>
        <taxon>Pseudomonadati</taxon>
        <taxon>Campylobacterota</taxon>
        <taxon>Epsilonproteobacteria</taxon>
        <taxon>Campylobacterales</taxon>
        <taxon>Sulfurovaceae</taxon>
        <taxon>Sulfurovum</taxon>
    </lineage>
</organism>
<protein>
    <recommendedName>
        <fullName evidence="4">Lipoprotein</fullName>
    </recommendedName>
</protein>
<proteinExistence type="predicted"/>
<reference evidence="2" key="1">
    <citation type="submission" date="2023-01" db="EMBL/GenBank/DDBJ databases">
        <title>Sulfurovum sp. XTW-4 genome assembly.</title>
        <authorList>
            <person name="Wang J."/>
        </authorList>
    </citation>
    <scope>NUCLEOTIDE SEQUENCE</scope>
    <source>
        <strain evidence="2">XTW-4</strain>
    </source>
</reference>
<feature type="compositionally biased region" description="Low complexity" evidence="1">
    <location>
        <begin position="31"/>
        <end position="47"/>
    </location>
</feature>
<keyword evidence="3" id="KW-1185">Reference proteome</keyword>
<gene>
    <name evidence="2" type="ORF">PF327_09000</name>
</gene>
<evidence type="ECO:0008006" key="4">
    <source>
        <dbReference type="Google" id="ProtNLM"/>
    </source>
</evidence>
<evidence type="ECO:0000313" key="3">
    <source>
        <dbReference type="Proteomes" id="UP001169066"/>
    </source>
</evidence>
<dbReference type="RefSeq" id="WP_008243411.1">
    <property type="nucleotide sequence ID" value="NZ_JAQIBC010000007.1"/>
</dbReference>
<sequence length="134" mass="15891">MKRHFLLTILAAFGFSGCTSSIGHLIEPKKPTQTTQPTQQIQTPKTQYDYEEPTPEKKEAYENTMRKIASGIQDDPNYKRLSLNTNEKKEWFKKLTYRLWDRQITRHQFIAEGLKRYPDHGYELNFIVRGFTFE</sequence>
<name>A0ABT7QTC8_9BACT</name>
<dbReference type="EMBL" id="JAQIBC010000007">
    <property type="protein sequence ID" value="MDM5264330.1"/>
    <property type="molecule type" value="Genomic_DNA"/>
</dbReference>
<evidence type="ECO:0000313" key="2">
    <source>
        <dbReference type="EMBL" id="MDM5264330.1"/>
    </source>
</evidence>
<dbReference type="PROSITE" id="PS51257">
    <property type="entry name" value="PROKAR_LIPOPROTEIN"/>
    <property type="match status" value="1"/>
</dbReference>
<comment type="caution">
    <text evidence="2">The sequence shown here is derived from an EMBL/GenBank/DDBJ whole genome shotgun (WGS) entry which is preliminary data.</text>
</comment>
<feature type="region of interest" description="Disordered" evidence="1">
    <location>
        <begin position="26"/>
        <end position="55"/>
    </location>
</feature>
<dbReference type="Proteomes" id="UP001169066">
    <property type="component" value="Unassembled WGS sequence"/>
</dbReference>
<accession>A0ABT7QTC8</accession>
<evidence type="ECO:0000256" key="1">
    <source>
        <dbReference type="SAM" id="MobiDB-lite"/>
    </source>
</evidence>